<organism evidence="2 3">
    <name type="scientific">Neptuniibacter caesariensis</name>
    <dbReference type="NCBI Taxonomy" id="207954"/>
    <lineage>
        <taxon>Bacteria</taxon>
        <taxon>Pseudomonadati</taxon>
        <taxon>Pseudomonadota</taxon>
        <taxon>Gammaproteobacteria</taxon>
        <taxon>Oceanospirillales</taxon>
        <taxon>Oceanospirillaceae</taxon>
        <taxon>Neptuniibacter</taxon>
    </lineage>
</organism>
<evidence type="ECO:0000313" key="2">
    <source>
        <dbReference type="EMBL" id="EAR62803.1"/>
    </source>
</evidence>
<evidence type="ECO:0000256" key="1">
    <source>
        <dbReference type="SAM" id="Coils"/>
    </source>
</evidence>
<dbReference type="Proteomes" id="UP000002171">
    <property type="component" value="Unassembled WGS sequence"/>
</dbReference>
<reference evidence="2 3" key="1">
    <citation type="submission" date="2006-02" db="EMBL/GenBank/DDBJ databases">
        <authorList>
            <person name="Pinhassi J."/>
            <person name="Pedros-Alio C."/>
            <person name="Ferriera S."/>
            <person name="Johnson J."/>
            <person name="Kravitz S."/>
            <person name="Halpern A."/>
            <person name="Remington K."/>
            <person name="Beeson K."/>
            <person name="Tran B."/>
            <person name="Rogers Y.-H."/>
            <person name="Friedman R."/>
            <person name="Venter J.C."/>
        </authorList>
    </citation>
    <scope>NUCLEOTIDE SEQUENCE [LARGE SCALE GENOMIC DNA]</scope>
    <source>
        <strain evidence="2 3">MED92</strain>
    </source>
</reference>
<keyword evidence="1" id="KW-0175">Coiled coil</keyword>
<proteinExistence type="predicted"/>
<feature type="coiled-coil region" evidence="1">
    <location>
        <begin position="5"/>
        <end position="32"/>
    </location>
</feature>
<keyword evidence="3" id="KW-1185">Reference proteome</keyword>
<dbReference type="RefSeq" id="WP_007021821.1">
    <property type="nucleotide sequence ID" value="NZ_CH724126.1"/>
</dbReference>
<gene>
    <name evidence="2" type="ORF">MED92_06786</name>
</gene>
<dbReference type="AlphaFoldDB" id="A0A7U8GTX7"/>
<evidence type="ECO:0000313" key="3">
    <source>
        <dbReference type="Proteomes" id="UP000002171"/>
    </source>
</evidence>
<accession>A0A7U8GTX7</accession>
<protein>
    <submittedName>
        <fullName evidence="2">Uncharacterized protein</fullName>
    </submittedName>
</protein>
<comment type="caution">
    <text evidence="2">The sequence shown here is derived from an EMBL/GenBank/DDBJ whole genome shotgun (WGS) entry which is preliminary data.</text>
</comment>
<dbReference type="EMBL" id="AAOW01000001">
    <property type="protein sequence ID" value="EAR62803.1"/>
    <property type="molecule type" value="Genomic_DNA"/>
</dbReference>
<name>A0A7U8GTX7_NEPCE</name>
<sequence>MNFELYEINHKMDRLQDQIDCLREKMAEAPCESILWSLTPKLRVLNDEMESLGRERQKVL</sequence>